<name>A0A140GRN1_CLOPF</name>
<protein>
    <submittedName>
        <fullName evidence="1">Uncharacterized protein</fullName>
    </submittedName>
</protein>
<reference evidence="1 2" key="1">
    <citation type="journal article" date="2016" name="PLoS ONE">
        <title>Plasmid Characterization and Chromosome Analysis of Two netF+ Clostridium perfringens Isolates Associated with Foal and Canine Necrotizing Enteritis.</title>
        <authorList>
            <person name="Mehdizadeh Gohari I."/>
            <person name="Kropinski A.M."/>
            <person name="Weese S.J."/>
            <person name="Parreira V.R."/>
            <person name="Whitehead A.E."/>
            <person name="Boerlin P."/>
            <person name="Prescott J.F."/>
        </authorList>
    </citation>
    <scope>NUCLEOTIDE SEQUENCE [LARGE SCALE GENOMIC DNA]</scope>
    <source>
        <strain evidence="1 2">JP838</strain>
        <plasmid evidence="2">Plasmid pJFP838A</plasmid>
    </source>
</reference>
<keyword evidence="1" id="KW-0614">Plasmid</keyword>
<accession>A0A140GRN1</accession>
<gene>
    <name evidence="1" type="ORF">JFP838_pA0274</name>
</gene>
<proteinExistence type="predicted"/>
<evidence type="ECO:0000313" key="2">
    <source>
        <dbReference type="Proteomes" id="UP000070260"/>
    </source>
</evidence>
<dbReference type="EMBL" id="CP013615">
    <property type="protein sequence ID" value="AMN31190.1"/>
    <property type="molecule type" value="Genomic_DNA"/>
</dbReference>
<evidence type="ECO:0000313" key="1">
    <source>
        <dbReference type="EMBL" id="AMN31190.1"/>
    </source>
</evidence>
<sequence length="117" mass="13525">MLSLFLTFSVKKIISIRDDIPGNFKENVISYDLKKVNGKFYDINDGIVTINLASNKENKDKLTVPFEYCHIHELDNTGEKANLLIHSYVLKNNLFKLLYGTICPDIYEVKIEKIKLK</sequence>
<organism evidence="1 2">
    <name type="scientific">Clostridium perfringens</name>
    <dbReference type="NCBI Taxonomy" id="1502"/>
    <lineage>
        <taxon>Bacteria</taxon>
        <taxon>Bacillati</taxon>
        <taxon>Bacillota</taxon>
        <taxon>Clostridia</taxon>
        <taxon>Eubacteriales</taxon>
        <taxon>Clostridiaceae</taxon>
        <taxon>Clostridium</taxon>
    </lineage>
</organism>
<dbReference type="PATRIC" id="fig|1502.177.peg.3482"/>
<dbReference type="Proteomes" id="UP000070260">
    <property type="component" value="Plasmid pJFP838A"/>
</dbReference>
<dbReference type="AlphaFoldDB" id="A0A140GRN1"/>
<geneLocation type="plasmid" evidence="1 2">
    <name>pJFP838A</name>
</geneLocation>